<evidence type="ECO:0000313" key="1">
    <source>
        <dbReference type="EMBL" id="MBB5349421.1"/>
    </source>
</evidence>
<protein>
    <submittedName>
        <fullName evidence="1">Uncharacterized protein</fullName>
    </submittedName>
</protein>
<evidence type="ECO:0000313" key="2">
    <source>
        <dbReference type="Proteomes" id="UP000539642"/>
    </source>
</evidence>
<sequence length="98" mass="11512">MSGGHFDYQESYLGYIAEQLEQDITYNNVEYDSSNPIDTPYGFQHPPETIEYLKIMVDELNRLQELLHEYDYAVSGDSSKERFLEKARSVYRREMGGE</sequence>
<accession>A0A840V905</accession>
<dbReference type="RefSeq" id="WP_183352218.1">
    <property type="nucleotide sequence ID" value="NZ_JACHEO010000025.1"/>
</dbReference>
<organism evidence="1 2">
    <name type="scientific">Desulfoprunum benzoelyticum</name>
    <dbReference type="NCBI Taxonomy" id="1506996"/>
    <lineage>
        <taxon>Bacteria</taxon>
        <taxon>Pseudomonadati</taxon>
        <taxon>Thermodesulfobacteriota</taxon>
        <taxon>Desulfobulbia</taxon>
        <taxon>Desulfobulbales</taxon>
        <taxon>Desulfobulbaceae</taxon>
        <taxon>Desulfoprunum</taxon>
    </lineage>
</organism>
<reference evidence="1 2" key="1">
    <citation type="submission" date="2020-08" db="EMBL/GenBank/DDBJ databases">
        <title>Genomic Encyclopedia of Type Strains, Phase IV (KMG-IV): sequencing the most valuable type-strain genomes for metagenomic binning, comparative biology and taxonomic classification.</title>
        <authorList>
            <person name="Goeker M."/>
        </authorList>
    </citation>
    <scope>NUCLEOTIDE SEQUENCE [LARGE SCALE GENOMIC DNA]</scope>
    <source>
        <strain evidence="1 2">DSM 28570</strain>
    </source>
</reference>
<comment type="caution">
    <text evidence="1">The sequence shown here is derived from an EMBL/GenBank/DDBJ whole genome shotgun (WGS) entry which is preliminary data.</text>
</comment>
<dbReference type="AlphaFoldDB" id="A0A840V905"/>
<proteinExistence type="predicted"/>
<gene>
    <name evidence="1" type="ORF">HNQ81_003175</name>
</gene>
<dbReference type="EMBL" id="JACHEO010000025">
    <property type="protein sequence ID" value="MBB5349421.1"/>
    <property type="molecule type" value="Genomic_DNA"/>
</dbReference>
<keyword evidence="2" id="KW-1185">Reference proteome</keyword>
<dbReference type="Proteomes" id="UP000539642">
    <property type="component" value="Unassembled WGS sequence"/>
</dbReference>
<name>A0A840V905_9BACT</name>